<dbReference type="PRINTS" id="PR00344">
    <property type="entry name" value="BCTRLSENSOR"/>
</dbReference>
<evidence type="ECO:0000313" key="8">
    <source>
        <dbReference type="EMBL" id="SUU34093.1"/>
    </source>
</evidence>
<evidence type="ECO:0000313" key="9">
    <source>
        <dbReference type="Proteomes" id="UP000254507"/>
    </source>
</evidence>
<protein>
    <recommendedName>
        <fullName evidence="2">histidine kinase</fullName>
        <ecNumber evidence="2">2.7.13.3</ecNumber>
    </recommendedName>
</protein>
<dbReference type="RefSeq" id="WP_236757416.1">
    <property type="nucleotide sequence ID" value="NZ_NLFK01000010.1"/>
</dbReference>
<evidence type="ECO:0000256" key="2">
    <source>
        <dbReference type="ARBA" id="ARBA00012438"/>
    </source>
</evidence>
<dbReference type="Pfam" id="PF02518">
    <property type="entry name" value="HATPase_c"/>
    <property type="match status" value="1"/>
</dbReference>
<keyword evidence="3" id="KW-0597">Phosphoprotein</keyword>
<dbReference type="AlphaFoldDB" id="A0A380V7R3"/>
<dbReference type="Gene3D" id="3.30.565.10">
    <property type="entry name" value="Histidine kinase-like ATPase, C-terminal domain"/>
    <property type="match status" value="1"/>
</dbReference>
<gene>
    <name evidence="8" type="primary">cpxA_1</name>
    <name evidence="8" type="ORF">NCTC10851_00147</name>
</gene>
<dbReference type="GO" id="GO:0000155">
    <property type="term" value="F:phosphorelay sensor kinase activity"/>
    <property type="evidence" value="ECO:0007669"/>
    <property type="project" value="TreeGrafter"/>
</dbReference>
<dbReference type="InterPro" id="IPR003594">
    <property type="entry name" value="HATPase_dom"/>
</dbReference>
<keyword evidence="5" id="KW-0418">Kinase</keyword>
<keyword evidence="6" id="KW-0902">Two-component regulatory system</keyword>
<dbReference type="InterPro" id="IPR036890">
    <property type="entry name" value="HATPase_C_sf"/>
</dbReference>
<dbReference type="SUPFAM" id="SSF55874">
    <property type="entry name" value="ATPase domain of HSP90 chaperone/DNA topoisomerase II/histidine kinase"/>
    <property type="match status" value="1"/>
</dbReference>
<dbReference type="EMBL" id="UFSB01000001">
    <property type="protein sequence ID" value="SUU34093.1"/>
    <property type="molecule type" value="Genomic_DNA"/>
</dbReference>
<name>A0A380V7R3_9PAST</name>
<dbReference type="GO" id="GO:0016036">
    <property type="term" value="P:cellular response to phosphate starvation"/>
    <property type="evidence" value="ECO:0007669"/>
    <property type="project" value="TreeGrafter"/>
</dbReference>
<feature type="domain" description="Histidine kinase" evidence="7">
    <location>
        <begin position="1"/>
        <end position="71"/>
    </location>
</feature>
<dbReference type="Proteomes" id="UP000254507">
    <property type="component" value="Unassembled WGS sequence"/>
</dbReference>
<dbReference type="PROSITE" id="PS50109">
    <property type="entry name" value="HIS_KIN"/>
    <property type="match status" value="1"/>
</dbReference>
<dbReference type="InterPro" id="IPR005467">
    <property type="entry name" value="His_kinase_dom"/>
</dbReference>
<dbReference type="EC" id="2.7.13.3" evidence="2"/>
<sequence>MNYGEGISETEYKNIFKPFYRIDEVRTLETGGAGLGLAIAVSIVKGHQGQLSATKSHLGGLNVTFKLPLWIS</sequence>
<dbReference type="PANTHER" id="PTHR45453:SF1">
    <property type="entry name" value="PHOSPHATE REGULON SENSOR PROTEIN PHOR"/>
    <property type="match status" value="1"/>
</dbReference>
<reference evidence="8 9" key="1">
    <citation type="submission" date="2018-06" db="EMBL/GenBank/DDBJ databases">
        <authorList>
            <consortium name="Pathogen Informatics"/>
            <person name="Doyle S."/>
        </authorList>
    </citation>
    <scope>NUCLEOTIDE SEQUENCE [LARGE SCALE GENOMIC DNA]</scope>
    <source>
        <strain evidence="8 9">NCTC10851</strain>
    </source>
</reference>
<dbReference type="GO" id="GO:0004721">
    <property type="term" value="F:phosphoprotein phosphatase activity"/>
    <property type="evidence" value="ECO:0007669"/>
    <property type="project" value="TreeGrafter"/>
</dbReference>
<evidence type="ECO:0000259" key="7">
    <source>
        <dbReference type="PROSITE" id="PS50109"/>
    </source>
</evidence>
<evidence type="ECO:0000256" key="5">
    <source>
        <dbReference type="ARBA" id="ARBA00022777"/>
    </source>
</evidence>
<evidence type="ECO:0000256" key="3">
    <source>
        <dbReference type="ARBA" id="ARBA00022553"/>
    </source>
</evidence>
<organism evidence="8 9">
    <name type="scientific">Actinobacillus seminis</name>
    <dbReference type="NCBI Taxonomy" id="722"/>
    <lineage>
        <taxon>Bacteria</taxon>
        <taxon>Pseudomonadati</taxon>
        <taxon>Pseudomonadota</taxon>
        <taxon>Gammaproteobacteria</taxon>
        <taxon>Pasteurellales</taxon>
        <taxon>Pasteurellaceae</taxon>
        <taxon>Actinobacillus</taxon>
    </lineage>
</organism>
<accession>A0A380V7R3</accession>
<keyword evidence="4 8" id="KW-0808">Transferase</keyword>
<evidence type="ECO:0000256" key="1">
    <source>
        <dbReference type="ARBA" id="ARBA00000085"/>
    </source>
</evidence>
<dbReference type="GO" id="GO:0005886">
    <property type="term" value="C:plasma membrane"/>
    <property type="evidence" value="ECO:0007669"/>
    <property type="project" value="TreeGrafter"/>
</dbReference>
<comment type="catalytic activity">
    <reaction evidence="1">
        <text>ATP + protein L-histidine = ADP + protein N-phospho-L-histidine.</text>
        <dbReference type="EC" id="2.7.13.3"/>
    </reaction>
</comment>
<dbReference type="PANTHER" id="PTHR45453">
    <property type="entry name" value="PHOSPHATE REGULON SENSOR PROTEIN PHOR"/>
    <property type="match status" value="1"/>
</dbReference>
<dbReference type="InterPro" id="IPR004358">
    <property type="entry name" value="Sig_transdc_His_kin-like_C"/>
</dbReference>
<dbReference type="InterPro" id="IPR050351">
    <property type="entry name" value="BphY/WalK/GraS-like"/>
</dbReference>
<proteinExistence type="predicted"/>
<evidence type="ECO:0000256" key="6">
    <source>
        <dbReference type="ARBA" id="ARBA00023012"/>
    </source>
</evidence>
<evidence type="ECO:0000256" key="4">
    <source>
        <dbReference type="ARBA" id="ARBA00022679"/>
    </source>
</evidence>